<accession>A0A291GMB2</accession>
<evidence type="ECO:0000256" key="1">
    <source>
        <dbReference type="SAM" id="Phobius"/>
    </source>
</evidence>
<sequence length="52" mass="5784">MFFAFLTLFAGGMLLGGAWSFYRSKKPWWAAVGLLLLGLICFGISIWRIQAG</sequence>
<keyword evidence="1" id="KW-0472">Membrane</keyword>
<gene>
    <name evidence="2" type="ORF">CFK38_07950</name>
</gene>
<dbReference type="AlphaFoldDB" id="A0A291GMB2"/>
<keyword evidence="1" id="KW-1133">Transmembrane helix</keyword>
<organism evidence="2 3">
    <name type="scientific">Brachybacterium vulturis</name>
    <dbReference type="NCBI Taxonomy" id="2017484"/>
    <lineage>
        <taxon>Bacteria</taxon>
        <taxon>Bacillati</taxon>
        <taxon>Actinomycetota</taxon>
        <taxon>Actinomycetes</taxon>
        <taxon>Micrococcales</taxon>
        <taxon>Dermabacteraceae</taxon>
        <taxon>Brachybacterium</taxon>
    </lineage>
</organism>
<name>A0A291GMB2_9MICO</name>
<dbReference type="RefSeq" id="WP_096802596.1">
    <property type="nucleotide sequence ID" value="NZ_CP023563.1"/>
</dbReference>
<evidence type="ECO:0000313" key="3">
    <source>
        <dbReference type="Proteomes" id="UP000218165"/>
    </source>
</evidence>
<dbReference type="EMBL" id="CP023563">
    <property type="protein sequence ID" value="ATG51469.1"/>
    <property type="molecule type" value="Genomic_DNA"/>
</dbReference>
<proteinExistence type="predicted"/>
<evidence type="ECO:0000313" key="2">
    <source>
        <dbReference type="EMBL" id="ATG51469.1"/>
    </source>
</evidence>
<dbReference type="Proteomes" id="UP000218165">
    <property type="component" value="Chromosome"/>
</dbReference>
<dbReference type="KEGG" id="brz:CFK38_07950"/>
<feature type="transmembrane region" description="Helical" evidence="1">
    <location>
        <begin position="28"/>
        <end position="47"/>
    </location>
</feature>
<keyword evidence="3" id="KW-1185">Reference proteome</keyword>
<protein>
    <submittedName>
        <fullName evidence="2">Uncharacterized protein</fullName>
    </submittedName>
</protein>
<reference evidence="3" key="1">
    <citation type="submission" date="2017-09" db="EMBL/GenBank/DDBJ databases">
        <title>Brachybacterium sp. VM2412.</title>
        <authorList>
            <person name="Tak E.J."/>
            <person name="Bae J.-W."/>
        </authorList>
    </citation>
    <scope>NUCLEOTIDE SEQUENCE [LARGE SCALE GENOMIC DNA]</scope>
    <source>
        <strain evidence="3">VM2412</strain>
    </source>
</reference>
<keyword evidence="1" id="KW-0812">Transmembrane</keyword>